<sequence length="86" mass="10094">MALPCEKNRILNIIIIIMMITYEISARPGNEWRQINACQDGDSTKREICQRCAKQTKSPKVYPMCCNEEDEVHKWCYRYTTYGKVA</sequence>
<dbReference type="OrthoDB" id="6780244at2759"/>
<proteinExistence type="predicted"/>
<dbReference type="GeneID" id="114325634"/>
<reference evidence="4" key="1">
    <citation type="submission" date="2025-04" db="UniProtKB">
        <authorList>
            <consortium name="RefSeq"/>
        </authorList>
    </citation>
    <scope>IDENTIFICATION</scope>
    <source>
        <tissue evidence="4">Whole insect</tissue>
    </source>
</reference>
<gene>
    <name evidence="4" type="primary">LOC114325634</name>
</gene>
<dbReference type="InParanoid" id="A0A6P7F7W8"/>
<evidence type="ECO:0000313" key="2">
    <source>
        <dbReference type="EnsemblMetazoa" id="XP_028129550.1"/>
    </source>
</evidence>
<evidence type="ECO:0000256" key="1">
    <source>
        <dbReference type="SAM" id="SignalP"/>
    </source>
</evidence>
<organism evidence="4">
    <name type="scientific">Diabrotica virgifera virgifera</name>
    <name type="common">western corn rootworm</name>
    <dbReference type="NCBI Taxonomy" id="50390"/>
    <lineage>
        <taxon>Eukaryota</taxon>
        <taxon>Metazoa</taxon>
        <taxon>Ecdysozoa</taxon>
        <taxon>Arthropoda</taxon>
        <taxon>Hexapoda</taxon>
        <taxon>Insecta</taxon>
        <taxon>Pterygota</taxon>
        <taxon>Neoptera</taxon>
        <taxon>Endopterygota</taxon>
        <taxon>Coleoptera</taxon>
        <taxon>Polyphaga</taxon>
        <taxon>Cucujiformia</taxon>
        <taxon>Chrysomeloidea</taxon>
        <taxon>Chrysomelidae</taxon>
        <taxon>Galerucinae</taxon>
        <taxon>Diabroticina</taxon>
        <taxon>Diabroticites</taxon>
        <taxon>Diabrotica</taxon>
    </lineage>
</organism>
<dbReference type="RefSeq" id="XP_028129550.1">
    <property type="nucleotide sequence ID" value="XM_028273749.1"/>
</dbReference>
<dbReference type="AlphaFoldDB" id="A0A6P7F7W8"/>
<dbReference type="PANTHER" id="PTHR39945:SF1">
    <property type="entry name" value="FI14129P"/>
    <property type="match status" value="1"/>
</dbReference>
<reference evidence="2" key="2">
    <citation type="submission" date="2025-05" db="UniProtKB">
        <authorList>
            <consortium name="EnsemblMetazoa"/>
        </authorList>
    </citation>
    <scope>IDENTIFICATION</scope>
</reference>
<evidence type="ECO:0000313" key="4">
    <source>
        <dbReference type="RefSeq" id="XP_028129550.1"/>
    </source>
</evidence>
<evidence type="ECO:0000313" key="3">
    <source>
        <dbReference type="Proteomes" id="UP001652700"/>
    </source>
</evidence>
<dbReference type="EnsemblMetazoa" id="XM_028273749.2">
    <property type="protein sequence ID" value="XP_028129550.1"/>
    <property type="gene ID" value="LOC114325634"/>
</dbReference>
<dbReference type="KEGG" id="dvv:114325634"/>
<keyword evidence="3" id="KW-1185">Reference proteome</keyword>
<protein>
    <submittedName>
        <fullName evidence="4">Uncharacterized protein LOC114325634</fullName>
    </submittedName>
</protein>
<dbReference type="Proteomes" id="UP001652700">
    <property type="component" value="Unplaced"/>
</dbReference>
<dbReference type="PANTHER" id="PTHR39945">
    <property type="entry name" value="FI14129P"/>
    <property type="match status" value="1"/>
</dbReference>
<name>A0A6P7F7W8_DIAVI</name>
<keyword evidence="1" id="KW-0732">Signal</keyword>
<accession>A0A6P7F7W8</accession>
<feature type="chain" id="PRO_5028168871" evidence="1">
    <location>
        <begin position="27"/>
        <end position="86"/>
    </location>
</feature>
<feature type="signal peptide" evidence="1">
    <location>
        <begin position="1"/>
        <end position="26"/>
    </location>
</feature>